<proteinExistence type="predicted"/>
<feature type="non-terminal residue" evidence="1">
    <location>
        <position position="1"/>
    </location>
</feature>
<sequence>RPQTPRTPFDHGQVSVSAQPNRYAHVPVIATNAPPTAPSTMTGQAPSRCHVTSLRWASARQRPSVWLLYIVSAA</sequence>
<organism evidence="1 2">
    <name type="scientific">Sphagnurus paluster</name>
    <dbReference type="NCBI Taxonomy" id="117069"/>
    <lineage>
        <taxon>Eukaryota</taxon>
        <taxon>Fungi</taxon>
        <taxon>Dikarya</taxon>
        <taxon>Basidiomycota</taxon>
        <taxon>Agaricomycotina</taxon>
        <taxon>Agaricomycetes</taxon>
        <taxon>Agaricomycetidae</taxon>
        <taxon>Agaricales</taxon>
        <taxon>Tricholomatineae</taxon>
        <taxon>Lyophyllaceae</taxon>
        <taxon>Sphagnurus</taxon>
    </lineage>
</organism>
<dbReference type="AlphaFoldDB" id="A0A9P7FNG4"/>
<feature type="non-terminal residue" evidence="1">
    <location>
        <position position="74"/>
    </location>
</feature>
<reference evidence="1" key="2">
    <citation type="submission" date="2021-10" db="EMBL/GenBank/DDBJ databases">
        <title>Phylogenomics reveals ancestral predisposition of the termite-cultivated fungus Termitomyces towards a domesticated lifestyle.</title>
        <authorList>
            <person name="Auxier B."/>
            <person name="Grum-Grzhimaylo A."/>
            <person name="Cardenas M.E."/>
            <person name="Lodge J.D."/>
            <person name="Laessoe T."/>
            <person name="Pedersen O."/>
            <person name="Smith M.E."/>
            <person name="Kuyper T.W."/>
            <person name="Franco-Molano E.A."/>
            <person name="Baroni T.J."/>
            <person name="Aanen D.K."/>
        </authorList>
    </citation>
    <scope>NUCLEOTIDE SEQUENCE</scope>
    <source>
        <strain evidence="1">D49</strain>
    </source>
</reference>
<keyword evidence="2" id="KW-1185">Reference proteome</keyword>
<name>A0A9P7FNG4_9AGAR</name>
<comment type="caution">
    <text evidence="1">The sequence shown here is derived from an EMBL/GenBank/DDBJ whole genome shotgun (WGS) entry which is preliminary data.</text>
</comment>
<gene>
    <name evidence="1" type="ORF">H0H81_010431</name>
</gene>
<evidence type="ECO:0000313" key="1">
    <source>
        <dbReference type="EMBL" id="KAG5633153.1"/>
    </source>
</evidence>
<dbReference type="EMBL" id="JABCKI010008987">
    <property type="protein sequence ID" value="KAG5633153.1"/>
    <property type="molecule type" value="Genomic_DNA"/>
</dbReference>
<protein>
    <submittedName>
        <fullName evidence="1">Uncharacterized protein</fullName>
    </submittedName>
</protein>
<accession>A0A9P7FNG4</accession>
<dbReference type="Proteomes" id="UP000717328">
    <property type="component" value="Unassembled WGS sequence"/>
</dbReference>
<evidence type="ECO:0000313" key="2">
    <source>
        <dbReference type="Proteomes" id="UP000717328"/>
    </source>
</evidence>
<reference evidence="1" key="1">
    <citation type="submission" date="2021-02" db="EMBL/GenBank/DDBJ databases">
        <authorList>
            <person name="Nieuwenhuis M."/>
            <person name="Van De Peppel L.J.J."/>
        </authorList>
    </citation>
    <scope>NUCLEOTIDE SEQUENCE</scope>
    <source>
        <strain evidence="1">D49</strain>
    </source>
</reference>